<proteinExistence type="predicted"/>
<evidence type="ECO:0000256" key="3">
    <source>
        <dbReference type="ARBA" id="ARBA00022771"/>
    </source>
</evidence>
<dbReference type="Gene3D" id="3.30.160.60">
    <property type="entry name" value="Classic Zinc Finger"/>
    <property type="match status" value="1"/>
</dbReference>
<dbReference type="PANTHER" id="PTHR13173:SF10">
    <property type="entry name" value="WW DOMAIN-BINDING PROTEIN 4"/>
    <property type="match status" value="1"/>
</dbReference>
<dbReference type="GO" id="GO:0000398">
    <property type="term" value="P:mRNA splicing, via spliceosome"/>
    <property type="evidence" value="ECO:0007669"/>
    <property type="project" value="InterPro"/>
</dbReference>
<feature type="compositionally biased region" description="Low complexity" evidence="6">
    <location>
        <begin position="251"/>
        <end position="262"/>
    </location>
</feature>
<dbReference type="AlphaFoldDB" id="A0AAD3RCX9"/>
<feature type="domain" description="WW" evidence="7">
    <location>
        <begin position="237"/>
        <end position="270"/>
    </location>
</feature>
<dbReference type="PROSITE" id="PS50171">
    <property type="entry name" value="ZF_MATRIN"/>
    <property type="match status" value="1"/>
</dbReference>
<evidence type="ECO:0000259" key="8">
    <source>
        <dbReference type="PROSITE" id="PS50171"/>
    </source>
</evidence>
<dbReference type="GO" id="GO:0071011">
    <property type="term" value="C:precatalytic spliceosome"/>
    <property type="evidence" value="ECO:0007669"/>
    <property type="project" value="TreeGrafter"/>
</dbReference>
<feature type="domain" description="WW" evidence="7">
    <location>
        <begin position="194"/>
        <end position="221"/>
    </location>
</feature>
<dbReference type="InterPro" id="IPR013085">
    <property type="entry name" value="U1-CZ_Znf_C2H2"/>
</dbReference>
<feature type="compositionally biased region" description="Low complexity" evidence="6">
    <location>
        <begin position="28"/>
        <end position="43"/>
    </location>
</feature>
<feature type="region of interest" description="Disordered" evidence="6">
    <location>
        <begin position="136"/>
        <end position="474"/>
    </location>
</feature>
<dbReference type="InterPro" id="IPR040023">
    <property type="entry name" value="WBP4"/>
</dbReference>
<dbReference type="PROSITE" id="PS50020">
    <property type="entry name" value="WW_DOMAIN_2"/>
    <property type="match status" value="2"/>
</dbReference>
<feature type="domain" description="Matrin-type" evidence="8">
    <location>
        <begin position="71"/>
        <end position="102"/>
    </location>
</feature>
<keyword evidence="2" id="KW-0479">Metal-binding</keyword>
<dbReference type="InterPro" id="IPR036236">
    <property type="entry name" value="Znf_C2H2_sf"/>
</dbReference>
<feature type="compositionally biased region" description="Low complexity" evidence="6">
    <location>
        <begin position="150"/>
        <end position="169"/>
    </location>
</feature>
<dbReference type="SMART" id="SM00451">
    <property type="entry name" value="ZnF_U1"/>
    <property type="match status" value="1"/>
</dbReference>
<evidence type="ECO:0000313" key="9">
    <source>
        <dbReference type="EMBL" id="GLD63405.1"/>
    </source>
</evidence>
<gene>
    <name evidence="9" type="ORF">AKAME5_001503200</name>
</gene>
<feature type="compositionally biased region" description="Basic and acidic residues" evidence="6">
    <location>
        <begin position="431"/>
        <end position="441"/>
    </location>
</feature>
<protein>
    <submittedName>
        <fullName evidence="9">WW domain-binding protein 4</fullName>
    </submittedName>
</protein>
<reference evidence="9" key="1">
    <citation type="submission" date="2022-08" db="EMBL/GenBank/DDBJ databases">
        <title>Genome sequencing of akame (Lates japonicus).</title>
        <authorList>
            <person name="Hashiguchi Y."/>
            <person name="Takahashi H."/>
        </authorList>
    </citation>
    <scope>NUCLEOTIDE SEQUENCE</scope>
    <source>
        <strain evidence="9">Kochi</strain>
    </source>
</reference>
<evidence type="ECO:0000256" key="5">
    <source>
        <dbReference type="ARBA" id="ARBA00023242"/>
    </source>
</evidence>
<name>A0AAD3RCX9_LATJO</name>
<evidence type="ECO:0000256" key="1">
    <source>
        <dbReference type="ARBA" id="ARBA00004123"/>
    </source>
</evidence>
<dbReference type="GO" id="GO:0008270">
    <property type="term" value="F:zinc ion binding"/>
    <property type="evidence" value="ECO:0007669"/>
    <property type="project" value="UniProtKB-KW"/>
</dbReference>
<feature type="compositionally biased region" description="Basic and acidic residues" evidence="6">
    <location>
        <begin position="136"/>
        <end position="147"/>
    </location>
</feature>
<dbReference type="PANTHER" id="PTHR13173">
    <property type="entry name" value="WW DOMAIN BINDING PROTEIN 4"/>
    <property type="match status" value="1"/>
</dbReference>
<dbReference type="InterPro" id="IPR000690">
    <property type="entry name" value="Matrin/U1-C_Znf_C2H2"/>
</dbReference>
<feature type="region of interest" description="Disordered" evidence="6">
    <location>
        <begin position="1"/>
        <end position="54"/>
    </location>
</feature>
<evidence type="ECO:0000256" key="6">
    <source>
        <dbReference type="SAM" id="MobiDB-lite"/>
    </source>
</evidence>
<dbReference type="CDD" id="cd00201">
    <property type="entry name" value="WW"/>
    <property type="match status" value="2"/>
</dbReference>
<evidence type="ECO:0000313" key="10">
    <source>
        <dbReference type="Proteomes" id="UP001279410"/>
    </source>
</evidence>
<dbReference type="Proteomes" id="UP001279410">
    <property type="component" value="Unassembled WGS sequence"/>
</dbReference>
<accession>A0AAD3RCX9</accession>
<dbReference type="Gene3D" id="2.20.70.10">
    <property type="match status" value="2"/>
</dbReference>
<comment type="caution">
    <text evidence="9">The sequence shown here is derived from an EMBL/GenBank/DDBJ whole genome shotgun (WGS) entry which is preliminary data.</text>
</comment>
<evidence type="ECO:0000256" key="2">
    <source>
        <dbReference type="ARBA" id="ARBA00022723"/>
    </source>
</evidence>
<comment type="subcellular location">
    <subcellularLocation>
        <location evidence="1">Nucleus</location>
    </subcellularLocation>
</comment>
<feature type="compositionally biased region" description="Basic and acidic residues" evidence="6">
    <location>
        <begin position="351"/>
        <end position="367"/>
    </location>
</feature>
<dbReference type="SUPFAM" id="SSF57667">
    <property type="entry name" value="beta-beta-alpha zinc fingers"/>
    <property type="match status" value="1"/>
</dbReference>
<dbReference type="GO" id="GO:0003723">
    <property type="term" value="F:RNA binding"/>
    <property type="evidence" value="ECO:0007669"/>
    <property type="project" value="TreeGrafter"/>
</dbReference>
<dbReference type="SUPFAM" id="SSF51045">
    <property type="entry name" value="WW domain"/>
    <property type="match status" value="2"/>
</dbReference>
<dbReference type="InterPro" id="IPR001202">
    <property type="entry name" value="WW_dom"/>
</dbReference>
<feature type="compositionally biased region" description="Polar residues" evidence="6">
    <location>
        <begin position="183"/>
        <end position="192"/>
    </location>
</feature>
<dbReference type="Pfam" id="PF06220">
    <property type="entry name" value="zf-U1"/>
    <property type="match status" value="1"/>
</dbReference>
<dbReference type="InterPro" id="IPR003604">
    <property type="entry name" value="Matrin/U1-like-C_Znf_C2H2"/>
</dbReference>
<dbReference type="InterPro" id="IPR036020">
    <property type="entry name" value="WW_dom_sf"/>
</dbReference>
<dbReference type="EMBL" id="BRZM01000061">
    <property type="protein sequence ID" value="GLD63405.1"/>
    <property type="molecule type" value="Genomic_DNA"/>
</dbReference>
<evidence type="ECO:0000256" key="4">
    <source>
        <dbReference type="ARBA" id="ARBA00022833"/>
    </source>
</evidence>
<dbReference type="SMART" id="SM00456">
    <property type="entry name" value="WW"/>
    <property type="match status" value="2"/>
</dbReference>
<dbReference type="Pfam" id="PF00397">
    <property type="entry name" value="WW"/>
    <property type="match status" value="2"/>
</dbReference>
<keyword evidence="10" id="KW-1185">Reference proteome</keyword>
<keyword evidence="3" id="KW-0863">Zinc-finger</keyword>
<dbReference type="PROSITE" id="PS01159">
    <property type="entry name" value="WW_DOMAIN_1"/>
    <property type="match status" value="2"/>
</dbReference>
<organism evidence="9 10">
    <name type="scientific">Lates japonicus</name>
    <name type="common">Japanese lates</name>
    <dbReference type="NCBI Taxonomy" id="270547"/>
    <lineage>
        <taxon>Eukaryota</taxon>
        <taxon>Metazoa</taxon>
        <taxon>Chordata</taxon>
        <taxon>Craniata</taxon>
        <taxon>Vertebrata</taxon>
        <taxon>Euteleostomi</taxon>
        <taxon>Actinopterygii</taxon>
        <taxon>Neopterygii</taxon>
        <taxon>Teleostei</taxon>
        <taxon>Neoteleostei</taxon>
        <taxon>Acanthomorphata</taxon>
        <taxon>Carangaria</taxon>
        <taxon>Carangaria incertae sedis</taxon>
        <taxon>Centropomidae</taxon>
        <taxon>Lates</taxon>
    </lineage>
</organism>
<sequence length="474" mass="52638">MVPFMGSPGASTPSWRRNRLPPPPPPAKAAQPQPKSGGQSQPSHATFDPAISDDAGSLTKMADYWKSQPRKFCQYCKCWIADNKPSIEFHERGKNHKENVAAKISEIKKKSIEKAKQEERMSKEFAAMEEAAMKAYQEDLKRMEREAGGSSSPVQTTTPTPRPQPQVKSQPKKQQKKARKASRNFTVQTETQVWVEGQTDDGHTYYYNTITGESQWEKPEGFQGESLASADPGQTETPSSCPWMEAVSPDGYTYYYNTETGESSWEKPADFPSNDASGSGSTREEENQEEPSTPQPEPLSGEDESSNGAQATQEAEVPEQASQQPKVPKISFRKRKAEAEPSEKEEEDKASDDTPKEDAEEMKKEEEVQSTAAEPEEKKVAEATQAKRPKAANPYGVWEQIQQEEDPYASVDLQLPQVEGSTASAPADLPPEPKPKFKERIITSLGEEGGPASFRKNKTQNGKSRSLRQRDDDD</sequence>
<keyword evidence="5" id="KW-0539">Nucleus</keyword>
<evidence type="ECO:0000259" key="7">
    <source>
        <dbReference type="PROSITE" id="PS50020"/>
    </source>
</evidence>
<feature type="compositionally biased region" description="Basic residues" evidence="6">
    <location>
        <begin position="170"/>
        <end position="182"/>
    </location>
</feature>
<keyword evidence="4" id="KW-0862">Zinc</keyword>